<dbReference type="SUPFAM" id="SSF144232">
    <property type="entry name" value="HIT/MYND zinc finger-like"/>
    <property type="match status" value="1"/>
</dbReference>
<sequence>MPTSQPPSKPAAEAKPAPHCTFPGCKVPPTKTCFRCKETQYCYKEHQADHWRWHKKICVAPDEKLPAFVPPAPPLVGSVNEEEDDEDTCIICLNNVVNAKLRPCGHSAT</sequence>
<dbReference type="GO" id="GO:0008270">
    <property type="term" value="F:zinc ion binding"/>
    <property type="evidence" value="ECO:0007669"/>
    <property type="project" value="UniProtKB-KW"/>
</dbReference>
<dbReference type="AlphaFoldDB" id="A0A9W7EGD6"/>
<evidence type="ECO:0000259" key="5">
    <source>
        <dbReference type="PROSITE" id="PS50865"/>
    </source>
</evidence>
<keyword evidence="3" id="KW-0862">Zinc</keyword>
<gene>
    <name evidence="6" type="ORF">TL16_g07256</name>
</gene>
<protein>
    <recommendedName>
        <fullName evidence="5">MYND-type domain-containing protein</fullName>
    </recommendedName>
</protein>
<name>A0A9W7EGD6_9STRA</name>
<reference evidence="7" key="1">
    <citation type="journal article" date="2023" name="Commun. Biol.">
        <title>Genome analysis of Parmales, the sister group of diatoms, reveals the evolutionary specialization of diatoms from phago-mixotrophs to photoautotrophs.</title>
        <authorList>
            <person name="Ban H."/>
            <person name="Sato S."/>
            <person name="Yoshikawa S."/>
            <person name="Yamada K."/>
            <person name="Nakamura Y."/>
            <person name="Ichinomiya M."/>
            <person name="Sato N."/>
            <person name="Blanc-Mathieu R."/>
            <person name="Endo H."/>
            <person name="Kuwata A."/>
            <person name="Ogata H."/>
        </authorList>
    </citation>
    <scope>NUCLEOTIDE SEQUENCE [LARGE SCALE GENOMIC DNA]</scope>
</reference>
<evidence type="ECO:0000313" key="6">
    <source>
        <dbReference type="EMBL" id="GMH76985.1"/>
    </source>
</evidence>
<dbReference type="InterPro" id="IPR013083">
    <property type="entry name" value="Znf_RING/FYVE/PHD"/>
</dbReference>
<accession>A0A9W7EGD6</accession>
<dbReference type="Proteomes" id="UP001162640">
    <property type="component" value="Unassembled WGS sequence"/>
</dbReference>
<evidence type="ECO:0000256" key="2">
    <source>
        <dbReference type="ARBA" id="ARBA00022771"/>
    </source>
</evidence>
<keyword evidence="1" id="KW-0479">Metal-binding</keyword>
<dbReference type="Pfam" id="PF01753">
    <property type="entry name" value="zf-MYND"/>
    <property type="match status" value="1"/>
</dbReference>
<dbReference type="PROSITE" id="PS01360">
    <property type="entry name" value="ZF_MYND_1"/>
    <property type="match status" value="1"/>
</dbReference>
<dbReference type="PROSITE" id="PS50865">
    <property type="entry name" value="ZF_MYND_2"/>
    <property type="match status" value="1"/>
</dbReference>
<evidence type="ECO:0000313" key="7">
    <source>
        <dbReference type="Proteomes" id="UP001162640"/>
    </source>
</evidence>
<dbReference type="EMBL" id="BLQM01000227">
    <property type="protein sequence ID" value="GMH76985.1"/>
    <property type="molecule type" value="Genomic_DNA"/>
</dbReference>
<dbReference type="Gene3D" id="6.10.140.2220">
    <property type="match status" value="1"/>
</dbReference>
<evidence type="ECO:0000256" key="4">
    <source>
        <dbReference type="PROSITE-ProRule" id="PRU00134"/>
    </source>
</evidence>
<evidence type="ECO:0000256" key="3">
    <source>
        <dbReference type="ARBA" id="ARBA00022833"/>
    </source>
</evidence>
<comment type="caution">
    <text evidence="6">The sequence shown here is derived from an EMBL/GenBank/DDBJ whole genome shotgun (WGS) entry which is preliminary data.</text>
</comment>
<dbReference type="InterPro" id="IPR002893">
    <property type="entry name" value="Znf_MYND"/>
</dbReference>
<keyword evidence="2 4" id="KW-0863">Zinc-finger</keyword>
<proteinExistence type="predicted"/>
<feature type="domain" description="MYND-type" evidence="5">
    <location>
        <begin position="20"/>
        <end position="58"/>
    </location>
</feature>
<dbReference type="Gene3D" id="3.30.40.10">
    <property type="entry name" value="Zinc/RING finger domain, C3HC4 (zinc finger)"/>
    <property type="match status" value="1"/>
</dbReference>
<organism evidence="6 7">
    <name type="scientific">Triparma laevis f. inornata</name>
    <dbReference type="NCBI Taxonomy" id="1714386"/>
    <lineage>
        <taxon>Eukaryota</taxon>
        <taxon>Sar</taxon>
        <taxon>Stramenopiles</taxon>
        <taxon>Ochrophyta</taxon>
        <taxon>Bolidophyceae</taxon>
        <taxon>Parmales</taxon>
        <taxon>Triparmaceae</taxon>
        <taxon>Triparma</taxon>
    </lineage>
</organism>
<evidence type="ECO:0000256" key="1">
    <source>
        <dbReference type="ARBA" id="ARBA00022723"/>
    </source>
</evidence>